<accession>A0A5B9D5K3</accession>
<evidence type="ECO:0000313" key="2">
    <source>
        <dbReference type="Proteomes" id="UP000321408"/>
    </source>
</evidence>
<reference evidence="1 2" key="2">
    <citation type="journal article" date="2024" name="Int. J. Syst. Evol. Microbiol.">
        <title>Promethearchaeum syntrophicum gen. nov., sp. nov., an anaerobic, obligately syntrophic archaeon, the first isolate of the lineage 'Asgard' archaea, and proposal of the new archaeal phylum Promethearchaeota phyl. nov. and kingdom Promethearchaeati regn. nov.</title>
        <authorList>
            <person name="Imachi H."/>
            <person name="Nobu M.K."/>
            <person name="Kato S."/>
            <person name="Takaki Y."/>
            <person name="Miyazaki M."/>
            <person name="Miyata M."/>
            <person name="Ogawara M."/>
            <person name="Saito Y."/>
            <person name="Sakai S."/>
            <person name="Tahara Y.O."/>
            <person name="Takano Y."/>
            <person name="Tasumi E."/>
            <person name="Uematsu K."/>
            <person name="Yoshimura T."/>
            <person name="Itoh T."/>
            <person name="Ohkuma M."/>
            <person name="Takai K."/>
        </authorList>
    </citation>
    <scope>NUCLEOTIDE SEQUENCE [LARGE SCALE GENOMIC DNA]</scope>
    <source>
        <strain evidence="1 2">MK-D1</strain>
    </source>
</reference>
<keyword evidence="2" id="KW-1185">Reference proteome</keyword>
<sequence>MSYLLMRDPLPKLHAIELKFHSLTFEFYEEYPDFSKDFILEFIQKTGEYSKELNLSLKAYAKIDYFTNKNAKIAMKALIKFAYDLLSLLASIIRNFESDFQPKDEIDSQFRILDDFIDRKQNLISTSYRQAATQELIAFYDNNLRSSLESQLQKRLENKKSREL</sequence>
<evidence type="ECO:0000313" key="1">
    <source>
        <dbReference type="EMBL" id="QEE14389.2"/>
    </source>
</evidence>
<protein>
    <submittedName>
        <fullName evidence="1">Uncharacterized protein</fullName>
    </submittedName>
</protein>
<dbReference type="Proteomes" id="UP000321408">
    <property type="component" value="Chromosome"/>
</dbReference>
<proteinExistence type="predicted"/>
<reference evidence="1 2" key="1">
    <citation type="journal article" date="2020" name="Nature">
        <title>Isolation of an archaeon at the prokaryote-eukaryote interface.</title>
        <authorList>
            <person name="Imachi H."/>
            <person name="Nobu M.K."/>
            <person name="Nakahara N."/>
            <person name="Morono Y."/>
            <person name="Ogawara M."/>
            <person name="Takaki Y."/>
            <person name="Takano Y."/>
            <person name="Uematsu K."/>
            <person name="Ikuta T."/>
            <person name="Ito M."/>
            <person name="Matsui Y."/>
            <person name="Miyazaki M."/>
            <person name="Murata K."/>
            <person name="Saito Y."/>
            <person name="Sakai S."/>
            <person name="Song C."/>
            <person name="Tasumi E."/>
            <person name="Yamanaka Y."/>
            <person name="Yamaguchi T."/>
            <person name="Kamagata Y."/>
            <person name="Tamaki H."/>
            <person name="Takai K."/>
        </authorList>
    </citation>
    <scope>NUCLEOTIDE SEQUENCE [LARGE SCALE GENOMIC DNA]</scope>
    <source>
        <strain evidence="1 2">MK-D1</strain>
    </source>
</reference>
<organism evidence="1 2">
    <name type="scientific">Promethearchaeum syntrophicum</name>
    <dbReference type="NCBI Taxonomy" id="2594042"/>
    <lineage>
        <taxon>Archaea</taxon>
        <taxon>Promethearchaeati</taxon>
        <taxon>Promethearchaeota</taxon>
        <taxon>Promethearchaeia</taxon>
        <taxon>Promethearchaeales</taxon>
        <taxon>Promethearchaeaceae</taxon>
        <taxon>Promethearchaeum</taxon>
    </lineage>
</organism>
<dbReference type="AlphaFoldDB" id="A0A5B9D5K3"/>
<gene>
    <name evidence="1" type="ORF">DSAG12_00202</name>
</gene>
<name>A0A5B9D5K3_9ARCH</name>
<dbReference type="KEGG" id="psyt:DSAG12_00202"/>
<dbReference type="EMBL" id="CP042905">
    <property type="protein sequence ID" value="QEE14389.2"/>
    <property type="molecule type" value="Genomic_DNA"/>
</dbReference>